<gene>
    <name evidence="6" type="ORF">LGLO00237_LOCUS131</name>
</gene>
<dbReference type="GO" id="GO:0005739">
    <property type="term" value="C:mitochondrion"/>
    <property type="evidence" value="ECO:0007669"/>
    <property type="project" value="TreeGrafter"/>
</dbReference>
<name>A0A7S3Y7D4_9EUKA</name>
<dbReference type="CDD" id="cd02016">
    <property type="entry name" value="TPP_E1_OGDC_like"/>
    <property type="match status" value="1"/>
</dbReference>
<dbReference type="Gene3D" id="3.40.50.11610">
    <property type="entry name" value="Multifunctional 2-oxoglutarate metabolism enzyme, C-terminal domain"/>
    <property type="match status" value="1"/>
</dbReference>
<keyword evidence="4" id="KW-0786">Thiamine pyrophosphate</keyword>
<evidence type="ECO:0000256" key="4">
    <source>
        <dbReference type="ARBA" id="ARBA00023052"/>
    </source>
</evidence>
<dbReference type="SUPFAM" id="SSF52518">
    <property type="entry name" value="Thiamin diphosphate-binding fold (THDP-binding)"/>
    <property type="match status" value="3"/>
</dbReference>
<sequence>MSSKFPASKKFGIEGCWSLIPGLIALMSEVSSLGTEYVELGMTHRGRINVLLNLLKRPMHTVLYEFLQKGSSAHGFYGGDVQYHLGAYSHVRYGGQRGEQDEDEEDHKIHLSMCPNPSHLESINPVVMGKVRAKQNFLRDYSRQRVVGVLLHGDASFSGQGVVHETMELSELDAYTVGGMLHIIINNQIGFTTDPRTGRSSVHPTNVAKAVGAPVFHVNGDDVLAVVKACQMAARYRHKYKRDAVINIVCYRKHGHNELDDPKITHPLTYNLIENHPSTLELFTQYLLDHNQITPEEIQTEKEKYLCLCESELSAAKEFQPNAGDLLSANWQGDAVASLGRPFNQTGATLSMLKDVGESISTLPTDFQAHAKVQEVLSKRQKAIRTGEGVDFAFAEALAFGSLMLPFKAGDQAEGKRGKTEDLVQRPMEKNAFLSPMVDHPTVHVRLAGQDVERGTFNQRHAVVIDQTTAARYVPLDHITDTPGGQASFSVCNSSLSEEAALGFEYGYSLENDNALVIWEAQFGDFANNAQAMIDNFIASGEDKWLCQSGLVLLLPHGYEGQGPEHSSARLERYLSLVNDDADRVSGNQQTDTDRIMHMFEELDRDRDGTLSLRQIQEVIGEEQINNVVELQSLEGTQTVSQGQEEYRFRKEDYVRIMLQWLARNTEARFNMSVCNVTTPANYFHVLRRQIHRPYAKPLVLMSPKYLLHHAPAVSPLKHFEVGTHFNRVISDTASVNNLRSGFVDLNPVVPGEAKKVLVCSGKVAYALHHSRKAKRKNDIVLIRLEQLAPFPVGDMITALAPYSNAEVVWVQEEPKNMGAWNYVQPRLTQMLRLLRERGLRVSTQQEVSYVGREPSASTATGSFFVHMAENKQLLEEALA</sequence>
<dbReference type="GO" id="GO:0045252">
    <property type="term" value="C:oxoglutarate dehydrogenase complex"/>
    <property type="evidence" value="ECO:0007669"/>
    <property type="project" value="TreeGrafter"/>
</dbReference>
<organism evidence="6">
    <name type="scientific">Lotharella globosa</name>
    <dbReference type="NCBI Taxonomy" id="91324"/>
    <lineage>
        <taxon>Eukaryota</taxon>
        <taxon>Sar</taxon>
        <taxon>Rhizaria</taxon>
        <taxon>Cercozoa</taxon>
        <taxon>Chlorarachniophyceae</taxon>
        <taxon>Lotharella</taxon>
    </lineage>
</organism>
<dbReference type="SMART" id="SM00861">
    <property type="entry name" value="Transket_pyr"/>
    <property type="match status" value="1"/>
</dbReference>
<dbReference type="InterPro" id="IPR042179">
    <property type="entry name" value="KGD_C_sf"/>
</dbReference>
<evidence type="ECO:0000256" key="2">
    <source>
        <dbReference type="ARBA" id="ARBA00006936"/>
    </source>
</evidence>
<evidence type="ECO:0000259" key="5">
    <source>
        <dbReference type="PROSITE" id="PS50222"/>
    </source>
</evidence>
<dbReference type="InterPro" id="IPR002048">
    <property type="entry name" value="EF_hand_dom"/>
</dbReference>
<dbReference type="InterPro" id="IPR001017">
    <property type="entry name" value="DH_E1"/>
</dbReference>
<evidence type="ECO:0000256" key="3">
    <source>
        <dbReference type="ARBA" id="ARBA00023002"/>
    </source>
</evidence>
<dbReference type="InterPro" id="IPR029061">
    <property type="entry name" value="THDP-binding"/>
</dbReference>
<dbReference type="AlphaFoldDB" id="A0A7S3Y7D4"/>
<comment type="similarity">
    <text evidence="2">Belongs to the alpha-ketoglutarate dehydrogenase family.</text>
</comment>
<dbReference type="Pfam" id="PF00676">
    <property type="entry name" value="E1_dh"/>
    <property type="match status" value="1"/>
</dbReference>
<dbReference type="Pfam" id="PF16870">
    <property type="entry name" value="OxoGdeHyase_C"/>
    <property type="match status" value="1"/>
</dbReference>
<dbReference type="GO" id="GO:0030976">
    <property type="term" value="F:thiamine pyrophosphate binding"/>
    <property type="evidence" value="ECO:0007669"/>
    <property type="project" value="InterPro"/>
</dbReference>
<dbReference type="PROSITE" id="PS50222">
    <property type="entry name" value="EF_HAND_2"/>
    <property type="match status" value="1"/>
</dbReference>
<dbReference type="Gene3D" id="3.40.50.970">
    <property type="match status" value="1"/>
</dbReference>
<reference evidence="6" key="1">
    <citation type="submission" date="2021-01" db="EMBL/GenBank/DDBJ databases">
        <authorList>
            <person name="Corre E."/>
            <person name="Pelletier E."/>
            <person name="Niang G."/>
            <person name="Scheremetjew M."/>
            <person name="Finn R."/>
            <person name="Kale V."/>
            <person name="Holt S."/>
            <person name="Cochrane G."/>
            <person name="Meng A."/>
            <person name="Brown T."/>
            <person name="Cohen L."/>
        </authorList>
    </citation>
    <scope>NUCLEOTIDE SEQUENCE</scope>
    <source>
        <strain evidence="6">CCCM811</strain>
    </source>
</reference>
<protein>
    <recommendedName>
        <fullName evidence="5">EF-hand domain-containing protein</fullName>
    </recommendedName>
</protein>
<dbReference type="GO" id="GO:0005509">
    <property type="term" value="F:calcium ion binding"/>
    <property type="evidence" value="ECO:0007669"/>
    <property type="project" value="InterPro"/>
</dbReference>
<dbReference type="InterPro" id="IPR005475">
    <property type="entry name" value="Transketolase-like_Pyr-bd"/>
</dbReference>
<dbReference type="InterPro" id="IPR011603">
    <property type="entry name" value="2oxoglutarate_DH_E1"/>
</dbReference>
<dbReference type="GO" id="GO:0004591">
    <property type="term" value="F:oxoglutarate dehydrogenase (succinyl-transferring) activity"/>
    <property type="evidence" value="ECO:0007669"/>
    <property type="project" value="TreeGrafter"/>
</dbReference>
<evidence type="ECO:0000313" key="6">
    <source>
        <dbReference type="EMBL" id="CAE0643296.1"/>
    </source>
</evidence>
<evidence type="ECO:0000256" key="1">
    <source>
        <dbReference type="ARBA" id="ARBA00001964"/>
    </source>
</evidence>
<comment type="cofactor">
    <cofactor evidence="1">
        <name>thiamine diphosphate</name>
        <dbReference type="ChEBI" id="CHEBI:58937"/>
    </cofactor>
</comment>
<dbReference type="Pfam" id="PF02779">
    <property type="entry name" value="Transket_pyr"/>
    <property type="match status" value="1"/>
</dbReference>
<keyword evidence="3" id="KW-0560">Oxidoreductase</keyword>
<proteinExistence type="inferred from homology"/>
<dbReference type="PANTHER" id="PTHR23152:SF35">
    <property type="entry name" value="2-OXOGLUTARATE DEHYDROGENASE E1 COMPONENT"/>
    <property type="match status" value="1"/>
</dbReference>
<accession>A0A7S3Y7D4</accession>
<dbReference type="Gene3D" id="3.40.50.12470">
    <property type="match status" value="2"/>
</dbReference>
<dbReference type="InterPro" id="IPR031717">
    <property type="entry name" value="ODO-1/KGD_C"/>
</dbReference>
<dbReference type="EMBL" id="HBIV01000179">
    <property type="protein sequence ID" value="CAE0643296.1"/>
    <property type="molecule type" value="Transcribed_RNA"/>
</dbReference>
<feature type="domain" description="EF-hand" evidence="5">
    <location>
        <begin position="591"/>
        <end position="626"/>
    </location>
</feature>
<dbReference type="PANTHER" id="PTHR23152">
    <property type="entry name" value="2-OXOGLUTARATE DEHYDROGENASE"/>
    <property type="match status" value="1"/>
</dbReference>
<dbReference type="PIRSF" id="PIRSF000157">
    <property type="entry name" value="Oxoglu_dh_E1"/>
    <property type="match status" value="1"/>
</dbReference>
<dbReference type="GO" id="GO:0006099">
    <property type="term" value="P:tricarboxylic acid cycle"/>
    <property type="evidence" value="ECO:0007669"/>
    <property type="project" value="TreeGrafter"/>
</dbReference>